<dbReference type="GO" id="GO:0006954">
    <property type="term" value="P:inflammatory response"/>
    <property type="evidence" value="ECO:0007669"/>
    <property type="project" value="UniProtKB-KW"/>
</dbReference>
<dbReference type="PANTHER" id="PTHR12015">
    <property type="entry name" value="SMALL INDUCIBLE CYTOKINE A"/>
    <property type="match status" value="1"/>
</dbReference>
<protein>
    <submittedName>
        <fullName evidence="10">Eotaxin-like</fullName>
    </submittedName>
</protein>
<feature type="chain" id="PRO_5027803973" evidence="7">
    <location>
        <begin position="21"/>
        <end position="112"/>
    </location>
</feature>
<evidence type="ECO:0000313" key="9">
    <source>
        <dbReference type="Proteomes" id="UP000515145"/>
    </source>
</evidence>
<accession>A0A6P7IG75</accession>
<dbReference type="GeneID" id="114437304"/>
<evidence type="ECO:0000256" key="3">
    <source>
        <dbReference type="ARBA" id="ARBA00022514"/>
    </source>
</evidence>
<dbReference type="Proteomes" id="UP000515145">
    <property type="component" value="Chromosome 6"/>
</dbReference>
<feature type="signal peptide" evidence="7">
    <location>
        <begin position="1"/>
        <end position="20"/>
    </location>
</feature>
<dbReference type="InterPro" id="IPR001811">
    <property type="entry name" value="Chemokine_IL8-like_dom"/>
</dbReference>
<dbReference type="Pfam" id="PF00048">
    <property type="entry name" value="IL8"/>
    <property type="match status" value="1"/>
</dbReference>
<keyword evidence="3" id="KW-0202">Cytokine</keyword>
<proteinExistence type="predicted"/>
<keyword evidence="6" id="KW-0395">Inflammatory response</keyword>
<evidence type="ECO:0000256" key="6">
    <source>
        <dbReference type="ARBA" id="ARBA00023198"/>
    </source>
</evidence>
<keyword evidence="2" id="KW-0145">Chemotaxis</keyword>
<dbReference type="SUPFAM" id="SSF54117">
    <property type="entry name" value="Interleukin 8-like chemokines"/>
    <property type="match status" value="1"/>
</dbReference>
<evidence type="ECO:0000256" key="1">
    <source>
        <dbReference type="ARBA" id="ARBA00004613"/>
    </source>
</evidence>
<keyword evidence="5 7" id="KW-0732">Signal</keyword>
<evidence type="ECO:0000313" key="10">
    <source>
        <dbReference type="RefSeq" id="XP_028263726.1"/>
    </source>
</evidence>
<dbReference type="Gene3D" id="2.40.50.40">
    <property type="match status" value="1"/>
</dbReference>
<evidence type="ECO:0000256" key="5">
    <source>
        <dbReference type="ARBA" id="ARBA00022729"/>
    </source>
</evidence>
<keyword evidence="4" id="KW-0964">Secreted</keyword>
<dbReference type="InterPro" id="IPR039809">
    <property type="entry name" value="Chemokine_b/g/d"/>
</dbReference>
<dbReference type="InterPro" id="IPR036048">
    <property type="entry name" value="Interleukin_8-like_sf"/>
</dbReference>
<dbReference type="GO" id="GO:0006955">
    <property type="term" value="P:immune response"/>
    <property type="evidence" value="ECO:0007669"/>
    <property type="project" value="InterPro"/>
</dbReference>
<evidence type="ECO:0000256" key="4">
    <source>
        <dbReference type="ARBA" id="ARBA00022525"/>
    </source>
</evidence>
<dbReference type="InParanoid" id="A0A6P7IG75"/>
<dbReference type="GO" id="GO:0008009">
    <property type="term" value="F:chemokine activity"/>
    <property type="evidence" value="ECO:0007669"/>
    <property type="project" value="InterPro"/>
</dbReference>
<name>A0A6P7IG75_9TELE</name>
<dbReference type="GO" id="GO:0005615">
    <property type="term" value="C:extracellular space"/>
    <property type="evidence" value="ECO:0007669"/>
    <property type="project" value="UniProtKB-KW"/>
</dbReference>
<dbReference type="SMART" id="SM00199">
    <property type="entry name" value="SCY"/>
    <property type="match status" value="1"/>
</dbReference>
<dbReference type="FunCoup" id="A0A6P7IG75">
    <property type="interactions" value="8"/>
</dbReference>
<sequence length="112" mass="12653">MAFSTCLVFMCALGLQLAQGKRASDHELSPVHSSCCVRVSGARISEPVKECYEQKAHSSLHCSLHAFVFVTESNKKYCVDPKASWLEKRLKTLEKRGIFCKVDRRGRARFES</sequence>
<evidence type="ECO:0000256" key="7">
    <source>
        <dbReference type="SAM" id="SignalP"/>
    </source>
</evidence>
<dbReference type="AlphaFoldDB" id="A0A6P7IG75"/>
<comment type="subcellular location">
    <subcellularLocation>
        <location evidence="1">Secreted</location>
    </subcellularLocation>
</comment>
<feature type="domain" description="Chemokine interleukin-8-like" evidence="8">
    <location>
        <begin position="32"/>
        <end position="93"/>
    </location>
</feature>
<keyword evidence="9" id="KW-1185">Reference proteome</keyword>
<organism evidence="9 10">
    <name type="scientific">Parambassis ranga</name>
    <name type="common">Indian glassy fish</name>
    <dbReference type="NCBI Taxonomy" id="210632"/>
    <lineage>
        <taxon>Eukaryota</taxon>
        <taxon>Metazoa</taxon>
        <taxon>Chordata</taxon>
        <taxon>Craniata</taxon>
        <taxon>Vertebrata</taxon>
        <taxon>Euteleostomi</taxon>
        <taxon>Actinopterygii</taxon>
        <taxon>Neopterygii</taxon>
        <taxon>Teleostei</taxon>
        <taxon>Neoteleostei</taxon>
        <taxon>Acanthomorphata</taxon>
        <taxon>Ovalentaria</taxon>
        <taxon>Ambassidae</taxon>
        <taxon>Parambassis</taxon>
    </lineage>
</organism>
<evidence type="ECO:0000259" key="8">
    <source>
        <dbReference type="SMART" id="SM00199"/>
    </source>
</evidence>
<dbReference type="OrthoDB" id="8934837at2759"/>
<gene>
    <name evidence="10" type="primary">LOC114437304</name>
</gene>
<dbReference type="RefSeq" id="XP_028263726.1">
    <property type="nucleotide sequence ID" value="XM_028407925.1"/>
</dbReference>
<dbReference type="PANTHER" id="PTHR12015:SF111">
    <property type="entry name" value="C-C MOTIF CHEMOKINE 17"/>
    <property type="match status" value="1"/>
</dbReference>
<reference evidence="10" key="1">
    <citation type="submission" date="2025-08" db="UniProtKB">
        <authorList>
            <consortium name="RefSeq"/>
        </authorList>
    </citation>
    <scope>IDENTIFICATION</scope>
</reference>
<evidence type="ECO:0000256" key="2">
    <source>
        <dbReference type="ARBA" id="ARBA00022500"/>
    </source>
</evidence>